<reference evidence="3" key="1">
    <citation type="submission" date="2021-05" db="EMBL/GenBank/DDBJ databases">
        <title>Comparative genomics of three Colletotrichum scovillei strains and genetic complementation revealed genes involved fungal growth and virulence on chili pepper.</title>
        <authorList>
            <person name="Hsieh D.-K."/>
            <person name="Chuang S.-C."/>
            <person name="Chen C.-Y."/>
            <person name="Chao Y.-T."/>
            <person name="Lu M.-Y.J."/>
            <person name="Lee M.-H."/>
            <person name="Shih M.-C."/>
        </authorList>
    </citation>
    <scope>NUCLEOTIDE SEQUENCE</scope>
    <source>
        <strain evidence="3">Coll-153</strain>
    </source>
</reference>
<evidence type="ECO:0000313" key="3">
    <source>
        <dbReference type="EMBL" id="KAG7044990.1"/>
    </source>
</evidence>
<evidence type="ECO:0000313" key="4">
    <source>
        <dbReference type="Proteomes" id="UP000699042"/>
    </source>
</evidence>
<dbReference type="EMBL" id="JAESDN010000010">
    <property type="protein sequence ID" value="KAG7044990.1"/>
    <property type="molecule type" value="Genomic_DNA"/>
</dbReference>
<organism evidence="3 4">
    <name type="scientific">Colletotrichum scovillei</name>
    <dbReference type="NCBI Taxonomy" id="1209932"/>
    <lineage>
        <taxon>Eukaryota</taxon>
        <taxon>Fungi</taxon>
        <taxon>Dikarya</taxon>
        <taxon>Ascomycota</taxon>
        <taxon>Pezizomycotina</taxon>
        <taxon>Sordariomycetes</taxon>
        <taxon>Hypocreomycetidae</taxon>
        <taxon>Glomerellales</taxon>
        <taxon>Glomerellaceae</taxon>
        <taxon>Colletotrichum</taxon>
        <taxon>Colletotrichum acutatum species complex</taxon>
    </lineage>
</organism>
<keyword evidence="4" id="KW-1185">Reference proteome</keyword>
<evidence type="ECO:0000256" key="1">
    <source>
        <dbReference type="SAM" id="Coils"/>
    </source>
</evidence>
<accession>A0A9P7QX34</accession>
<sequence length="565" mass="63261">MALKRKRSESELVTLFPSPARSESSIESFESPISPSPIYPRAHATPSHLSSRTMKRFRDNRPSEEQIHQRTLNMLYSAQQHNQYPTDADHETNQSEPTPVPAARNTQKSLHSFWNIKSAEPRCPASAPSVDQSALSPMSCDDCGAGLGASDGAADGMDIDEGYSYGVDHSCEAKRQSRTLAPKAPPSLIFSLYQHKMAEAIGLATSVIAVAEVTGKAIGLTLKIKSLWREVKNVPAVLLEKAEELQDLDDYLKDAESQTASSPVSKSVIDDEIMQKSLRRARAALADIQNTIDDLSLQMSDPRKHRRKLTAAKFFLQKDTIEDMERKLDRALELFKVAQGIYCTKLTMLSTSIIMQRLPNCLSPSEVTEKSSQRVEVAEFFDQHRPVVANIAGKDNLDMSQGTTAIGRFRLGFGDDAFQISLRSPSWLGSKVYYAMCHKSILGWQINLRTYVVIEDFFSFEDAVKSDDPQALMKHLRSRSLTPFVQNELCAQNRWVNIAKWLLTFGLYAGSYSETHIQDISFSTLPINGLILQLPAQILHPTWLSFSPLTRRMETLVYQLTLWPS</sequence>
<proteinExistence type="predicted"/>
<dbReference type="Proteomes" id="UP000699042">
    <property type="component" value="Unassembled WGS sequence"/>
</dbReference>
<feature type="region of interest" description="Disordered" evidence="2">
    <location>
        <begin position="1"/>
        <end position="66"/>
    </location>
</feature>
<gene>
    <name evidence="3" type="ORF">JMJ77_004448</name>
</gene>
<feature type="region of interest" description="Disordered" evidence="2">
    <location>
        <begin position="84"/>
        <end position="106"/>
    </location>
</feature>
<feature type="compositionally biased region" description="Low complexity" evidence="2">
    <location>
        <begin position="22"/>
        <end position="33"/>
    </location>
</feature>
<keyword evidence="1" id="KW-0175">Coiled coil</keyword>
<dbReference type="AlphaFoldDB" id="A0A9P7QX34"/>
<name>A0A9P7QX34_9PEZI</name>
<evidence type="ECO:0000256" key="2">
    <source>
        <dbReference type="SAM" id="MobiDB-lite"/>
    </source>
</evidence>
<protein>
    <submittedName>
        <fullName evidence="3">Orf21 protein</fullName>
    </submittedName>
</protein>
<comment type="caution">
    <text evidence="3">The sequence shown here is derived from an EMBL/GenBank/DDBJ whole genome shotgun (WGS) entry which is preliminary data.</text>
</comment>
<feature type="coiled-coil region" evidence="1">
    <location>
        <begin position="238"/>
        <end position="298"/>
    </location>
</feature>
<feature type="compositionally biased region" description="Basic and acidic residues" evidence="2">
    <location>
        <begin position="56"/>
        <end position="66"/>
    </location>
</feature>